<dbReference type="PROSITE" id="PS00626">
    <property type="entry name" value="RCC1_2"/>
    <property type="match status" value="3"/>
</dbReference>
<dbReference type="InterPro" id="IPR051210">
    <property type="entry name" value="Ub_ligase/GEF_domain"/>
</dbReference>
<keyword evidence="7" id="KW-0175">Coiled coil</keyword>
<evidence type="ECO:0000256" key="6">
    <source>
        <dbReference type="PROSITE-ProRule" id="PRU00235"/>
    </source>
</evidence>
<feature type="repeat" description="RCC1" evidence="6">
    <location>
        <begin position="673"/>
        <end position="724"/>
    </location>
</feature>
<protein>
    <submittedName>
        <fullName evidence="11">Uncharacterized protein</fullName>
    </submittedName>
</protein>
<dbReference type="Proteomes" id="UP001177003">
    <property type="component" value="Chromosome 1"/>
</dbReference>
<proteinExistence type="predicted"/>
<feature type="repeat" description="RCC1" evidence="6">
    <location>
        <begin position="451"/>
        <end position="505"/>
    </location>
</feature>
<feature type="repeat" description="RCC1" evidence="6">
    <location>
        <begin position="621"/>
        <end position="672"/>
    </location>
</feature>
<evidence type="ECO:0000256" key="7">
    <source>
        <dbReference type="SAM" id="Coils"/>
    </source>
</evidence>
<keyword evidence="4" id="KW-0862">Zinc</keyword>
<dbReference type="FunFam" id="2.130.10.30:FF:000031">
    <property type="entry name" value="PH, RCC1 and FYVE domains-containing protein 1"/>
    <property type="match status" value="1"/>
</dbReference>
<gene>
    <name evidence="11" type="ORF">LSALG_LOCUS7128</name>
</gene>
<evidence type="ECO:0000259" key="9">
    <source>
        <dbReference type="PROSITE" id="PS50178"/>
    </source>
</evidence>
<dbReference type="Gene3D" id="3.30.40.10">
    <property type="entry name" value="Zinc/RING finger domain, C3HC4 (zinc finger)"/>
    <property type="match status" value="1"/>
</dbReference>
<dbReference type="InterPro" id="IPR001849">
    <property type="entry name" value="PH_domain"/>
</dbReference>
<dbReference type="Pfam" id="PF08381">
    <property type="entry name" value="BRX"/>
    <property type="match status" value="1"/>
</dbReference>
<feature type="compositionally biased region" description="Low complexity" evidence="8">
    <location>
        <begin position="883"/>
        <end position="896"/>
    </location>
</feature>
<dbReference type="AlphaFoldDB" id="A0AA35Y654"/>
<evidence type="ECO:0000256" key="8">
    <source>
        <dbReference type="SAM" id="MobiDB-lite"/>
    </source>
</evidence>
<dbReference type="Pfam" id="PF01363">
    <property type="entry name" value="FYVE"/>
    <property type="match status" value="1"/>
</dbReference>
<dbReference type="CDD" id="cd00065">
    <property type="entry name" value="FYVE_like_SF"/>
    <property type="match status" value="1"/>
</dbReference>
<dbReference type="PANTHER" id="PTHR22870:SF91">
    <property type="entry name" value="REGULATOR OF CHROMOSOME CONDENSATION (RCC1) FAMILY WITH FYVE ZINC FINGER DOMAIN-CONTAINING PROTEIN"/>
    <property type="match status" value="1"/>
</dbReference>
<feature type="region of interest" description="Disordered" evidence="8">
    <location>
        <begin position="263"/>
        <end position="291"/>
    </location>
</feature>
<dbReference type="InterPro" id="IPR017455">
    <property type="entry name" value="Znf_FYVE-rel"/>
</dbReference>
<keyword evidence="2" id="KW-0677">Repeat</keyword>
<dbReference type="PROSITE" id="PS51514">
    <property type="entry name" value="BRX"/>
    <property type="match status" value="1"/>
</dbReference>
<dbReference type="Pfam" id="PF25390">
    <property type="entry name" value="WD40_RLD"/>
    <property type="match status" value="1"/>
</dbReference>
<dbReference type="InterPro" id="IPR000306">
    <property type="entry name" value="Znf_FYVE"/>
</dbReference>
<dbReference type="PROSITE" id="PS50178">
    <property type="entry name" value="ZF_FYVE"/>
    <property type="match status" value="1"/>
</dbReference>
<evidence type="ECO:0000256" key="2">
    <source>
        <dbReference type="ARBA" id="ARBA00022737"/>
    </source>
</evidence>
<sequence>MMSPKAVKPSYQNLLQITDNTPFVVVTDPLDDSRNIDASIPTETIFRIYNRLIELDNLPTEEEAQLNSLQSDNRLISTGYVLYSSATILCTIFAASGGGAGGGPVNSSHGMADLVSYGNADRDIEQALIALKKGAQLLKYGRKGKPKFCPFRLSHDESSLIWISGSGERSLKLASVSRIIPGQRTAVFRRYLRPEKDYLSFSLVYNNGKRSLDLICKDKVEAEVWIAGLKALISSWQGGRSKIDGWSDGGLYLDDNKDLASNSASDSSVTPDVSVSSSSNPTTSPKTSSNFERSHAVLEQTNMQLKGSSSDTFRVSVSSAPSTSSHGSGPDDCDALGDVYIWGEVICENVIKLGPDRTINPSNTRTDVLLPKPLESNVVLDVNHIACGVRHAALVTRQGELFTWGEESGGRLGHGVGKDVTQPRLVESLTVSNIDFVACGEFHTCAVTSSGELYTWGDGTHNVGLLGHGTDVSHWIPKRISGPLEGLQVSSVTCGPWHTALITSTGQLFTFGDGTFGVLGHGDRENVSYPKEVDSLSGLRTVAVACGVWHTAAVVDIIVTQSSSNVSSGKLFTWGDGDKNRLGHGDKEPRLKPTCVPALIDYNFHKVACGHSLTVGLTTSGQVYTMGSTVYGQLGNPQCDGKLPCLVEGKLVISSVDEIACGAYHVAVLTSKNEVFTWGKGANGRLGHGDIEDRKTPTLVESLKDRHVKYISCGSNYTAAICVHKWVSGAEQSQCSSCRQAFGFTRKRHNCYNCGLVHCHSCSSKKAPRAALAPNPGKPYRVCDSCFTKLSKMSESGINSRRNVKPRLSGENKDRLDKADLRLAKSGVVSNQDLIKLLDNKAAKQGKKGDTFLGRSSQAPLMQLKDVVLYGDFRRAIPKPVVTQSSVSSRSVSPFSRKASPPRSATPVPTTSGLSFSKGVSDSLKKTNDLLNQEVLKLRAQVESLMRECDMQEVELQKSRKKSQEAMVLAAEESAKCKAAKDVIKSLTAQLKDMAERLPAGSYDFESIQVKSASVLEQNGVHYLNANDISTPNDKVEKEYPNGAMHVTEEGKDILSAQEDGNNSLKARSPVPVSVPSETTATAGGSNQQQVEAEWIEQYEPGVYITLVALRDGTRDLKRVRFSRRRFGEHQAETWWSENREQVYERYNVRGSSSSSKSSVSSAPTAGPRRSAESPKY</sequence>
<keyword evidence="12" id="KW-1185">Reference proteome</keyword>
<evidence type="ECO:0000259" key="10">
    <source>
        <dbReference type="PROSITE" id="PS51514"/>
    </source>
</evidence>
<evidence type="ECO:0000256" key="3">
    <source>
        <dbReference type="ARBA" id="ARBA00022771"/>
    </source>
</evidence>
<dbReference type="EMBL" id="OX465077">
    <property type="protein sequence ID" value="CAI9266580.1"/>
    <property type="molecule type" value="Genomic_DNA"/>
</dbReference>
<dbReference type="InterPro" id="IPR058923">
    <property type="entry name" value="RCC1-like_dom"/>
</dbReference>
<name>A0AA35Y654_LACSI</name>
<dbReference type="InterPro" id="IPR027988">
    <property type="entry name" value="BRX_N"/>
</dbReference>
<evidence type="ECO:0000256" key="5">
    <source>
        <dbReference type="PROSITE-ProRule" id="PRU00091"/>
    </source>
</evidence>
<dbReference type="GO" id="GO:0008270">
    <property type="term" value="F:zinc ion binding"/>
    <property type="evidence" value="ECO:0007669"/>
    <property type="project" value="UniProtKB-KW"/>
</dbReference>
<evidence type="ECO:0000256" key="4">
    <source>
        <dbReference type="ARBA" id="ARBA00022833"/>
    </source>
</evidence>
<dbReference type="InterPro" id="IPR013591">
    <property type="entry name" value="Brevis_radix_dom"/>
</dbReference>
<dbReference type="FunFam" id="2.130.10.30:FF:000028">
    <property type="entry name" value="PH, RCC1 and FYVE domains-containing protein 1"/>
    <property type="match status" value="1"/>
</dbReference>
<dbReference type="SMART" id="SM00064">
    <property type="entry name" value="FYVE"/>
    <property type="match status" value="1"/>
</dbReference>
<dbReference type="SUPFAM" id="SSF50985">
    <property type="entry name" value="RCC1/BLIP-II"/>
    <property type="match status" value="1"/>
</dbReference>
<dbReference type="CDD" id="cd13365">
    <property type="entry name" value="PH_PLC_plant-like"/>
    <property type="match status" value="1"/>
</dbReference>
<dbReference type="Pfam" id="PF00316">
    <property type="entry name" value="FBPase"/>
    <property type="match status" value="1"/>
</dbReference>
<dbReference type="InterPro" id="IPR011011">
    <property type="entry name" value="Znf_FYVE_PHD"/>
</dbReference>
<feature type="compositionally biased region" description="Low complexity" evidence="8">
    <location>
        <begin position="1152"/>
        <end position="1162"/>
    </location>
</feature>
<feature type="coiled-coil region" evidence="7">
    <location>
        <begin position="921"/>
        <end position="997"/>
    </location>
</feature>
<accession>A0AA35Y654</accession>
<keyword evidence="3 5" id="KW-0863">Zinc-finger</keyword>
<evidence type="ECO:0000313" key="12">
    <source>
        <dbReference type="Proteomes" id="UP001177003"/>
    </source>
</evidence>
<dbReference type="InterPro" id="IPR011993">
    <property type="entry name" value="PH-like_dom_sf"/>
</dbReference>
<feature type="repeat" description="RCC1" evidence="6">
    <location>
        <begin position="399"/>
        <end position="450"/>
    </location>
</feature>
<feature type="region of interest" description="Disordered" evidence="8">
    <location>
        <begin position="883"/>
        <end position="919"/>
    </location>
</feature>
<dbReference type="Gene3D" id="2.30.29.30">
    <property type="entry name" value="Pleckstrin-homology domain (PH domain)/Phosphotyrosine-binding domain (PTB)"/>
    <property type="match status" value="1"/>
</dbReference>
<feature type="repeat" description="RCC1" evidence="6">
    <location>
        <begin position="569"/>
        <end position="620"/>
    </location>
</feature>
<evidence type="ECO:0000313" key="11">
    <source>
        <dbReference type="EMBL" id="CAI9266580.1"/>
    </source>
</evidence>
<dbReference type="InterPro" id="IPR033391">
    <property type="entry name" value="FBPase_N"/>
</dbReference>
<dbReference type="PROSITE" id="PS50012">
    <property type="entry name" value="RCC1_3"/>
    <property type="match status" value="7"/>
</dbReference>
<organism evidence="11 12">
    <name type="scientific">Lactuca saligna</name>
    <name type="common">Willowleaf lettuce</name>
    <dbReference type="NCBI Taxonomy" id="75948"/>
    <lineage>
        <taxon>Eukaryota</taxon>
        <taxon>Viridiplantae</taxon>
        <taxon>Streptophyta</taxon>
        <taxon>Embryophyta</taxon>
        <taxon>Tracheophyta</taxon>
        <taxon>Spermatophyta</taxon>
        <taxon>Magnoliopsida</taxon>
        <taxon>eudicotyledons</taxon>
        <taxon>Gunneridae</taxon>
        <taxon>Pentapetalae</taxon>
        <taxon>asterids</taxon>
        <taxon>campanulids</taxon>
        <taxon>Asterales</taxon>
        <taxon>Asteraceae</taxon>
        <taxon>Cichorioideae</taxon>
        <taxon>Cichorieae</taxon>
        <taxon>Lactucinae</taxon>
        <taxon>Lactuca</taxon>
    </lineage>
</organism>
<dbReference type="InterPro" id="IPR013083">
    <property type="entry name" value="Znf_RING/FYVE/PHD"/>
</dbReference>
<dbReference type="PANTHER" id="PTHR22870">
    <property type="entry name" value="REGULATOR OF CHROMOSOME CONDENSATION"/>
    <property type="match status" value="1"/>
</dbReference>
<keyword evidence="1" id="KW-0479">Metal-binding</keyword>
<feature type="region of interest" description="Disordered" evidence="8">
    <location>
        <begin position="306"/>
        <end position="330"/>
    </location>
</feature>
<reference evidence="11" key="1">
    <citation type="submission" date="2023-04" db="EMBL/GenBank/DDBJ databases">
        <authorList>
            <person name="Vijverberg K."/>
            <person name="Xiong W."/>
            <person name="Schranz E."/>
        </authorList>
    </citation>
    <scope>NUCLEOTIDE SEQUENCE</scope>
</reference>
<feature type="region of interest" description="Disordered" evidence="8">
    <location>
        <begin position="1148"/>
        <end position="1177"/>
    </location>
</feature>
<dbReference type="Pfam" id="PF13713">
    <property type="entry name" value="BRX_N"/>
    <property type="match status" value="1"/>
</dbReference>
<dbReference type="SUPFAM" id="SSF50729">
    <property type="entry name" value="PH domain-like"/>
    <property type="match status" value="1"/>
</dbReference>
<dbReference type="Gene3D" id="2.130.10.30">
    <property type="entry name" value="Regulator of chromosome condensation 1/beta-lactamase-inhibitor protein II"/>
    <property type="match status" value="2"/>
</dbReference>
<feature type="region of interest" description="Disordered" evidence="8">
    <location>
        <begin position="1062"/>
        <end position="1089"/>
    </location>
</feature>
<dbReference type="Pfam" id="PF16457">
    <property type="entry name" value="PH_12"/>
    <property type="match status" value="1"/>
</dbReference>
<feature type="compositionally biased region" description="Polar residues" evidence="8">
    <location>
        <begin position="1076"/>
        <end position="1089"/>
    </location>
</feature>
<dbReference type="SUPFAM" id="SSF57903">
    <property type="entry name" value="FYVE/PHD zinc finger"/>
    <property type="match status" value="1"/>
</dbReference>
<feature type="compositionally biased region" description="Low complexity" evidence="8">
    <location>
        <begin position="308"/>
        <end position="328"/>
    </location>
</feature>
<feature type="repeat" description="RCC1" evidence="6">
    <location>
        <begin position="506"/>
        <end position="557"/>
    </location>
</feature>
<dbReference type="Gene3D" id="3.30.540.10">
    <property type="entry name" value="Fructose-1,6-Bisphosphatase, subunit A, domain 1"/>
    <property type="match status" value="1"/>
</dbReference>
<dbReference type="SUPFAM" id="SSF56655">
    <property type="entry name" value="Carbohydrate phosphatase"/>
    <property type="match status" value="1"/>
</dbReference>
<feature type="compositionally biased region" description="Polar residues" evidence="8">
    <location>
        <begin position="907"/>
        <end position="919"/>
    </location>
</feature>
<feature type="domain" description="FYVE-type" evidence="9">
    <location>
        <begin position="729"/>
        <end position="791"/>
    </location>
</feature>
<feature type="repeat" description="RCC1" evidence="6">
    <location>
        <begin position="337"/>
        <end position="398"/>
    </location>
</feature>
<dbReference type="InterPro" id="IPR009091">
    <property type="entry name" value="RCC1/BLIP-II"/>
</dbReference>
<dbReference type="PRINTS" id="PR00633">
    <property type="entry name" value="RCCNDNSATION"/>
</dbReference>
<feature type="compositionally biased region" description="Low complexity" evidence="8">
    <location>
        <begin position="263"/>
        <end position="289"/>
    </location>
</feature>
<dbReference type="FunFam" id="3.30.40.10:FF:000619">
    <property type="entry name" value="Putative E3 ubiquitin-protein ligase HERC1"/>
    <property type="match status" value="1"/>
</dbReference>
<evidence type="ECO:0000256" key="1">
    <source>
        <dbReference type="ARBA" id="ARBA00022723"/>
    </source>
</evidence>
<dbReference type="InterPro" id="IPR000408">
    <property type="entry name" value="Reg_chr_condens"/>
</dbReference>
<feature type="domain" description="BRX" evidence="10">
    <location>
        <begin position="1093"/>
        <end position="1148"/>
    </location>
</feature>